<accession>A0AAX6SE51</accession>
<feature type="compositionally biased region" description="Polar residues" evidence="6">
    <location>
        <begin position="123"/>
        <end position="133"/>
    </location>
</feature>
<evidence type="ECO:0000256" key="4">
    <source>
        <dbReference type="ARBA" id="ARBA00022729"/>
    </source>
</evidence>
<evidence type="ECO:0000313" key="9">
    <source>
        <dbReference type="RefSeq" id="XP_021106282.1"/>
    </source>
</evidence>
<keyword evidence="4 7" id="KW-0732">Signal</keyword>
<feature type="compositionally biased region" description="Basic and acidic residues" evidence="6">
    <location>
        <begin position="63"/>
        <end position="82"/>
    </location>
</feature>
<dbReference type="Proteomes" id="UP000694906">
    <property type="component" value="Unplaced"/>
</dbReference>
<comment type="similarity">
    <text evidence="1">Belongs to the PP3/GlyCAM-1 family.</text>
</comment>
<dbReference type="GeneID" id="101700305"/>
<dbReference type="RefSeq" id="XP_021106282.1">
    <property type="nucleotide sequence ID" value="XM_021250623.1"/>
</dbReference>
<dbReference type="Pfam" id="PF05242">
    <property type="entry name" value="GLYCAM-1"/>
    <property type="match status" value="1"/>
</dbReference>
<proteinExistence type="inferred from homology"/>
<sequence>MKVIALLLLASLASTSLAILHGECGLLPTPCSPLEVKLSLPLTSSTSVVTAAQSVPTNHPRKDHVSNEDLSKEPSIIREELISKQNVEIKSTRPKNQKSMQPHPIFQEESLKNARLQSEESTEPTPRTATTSEGRMAKLSHKIENNLDKIMNRFSDNLKSLIPSAKDVMKP</sequence>
<keyword evidence="3" id="KW-0597">Phosphoprotein</keyword>
<feature type="signal peptide" evidence="7">
    <location>
        <begin position="1"/>
        <end position="18"/>
    </location>
</feature>
<dbReference type="AlphaFoldDB" id="A0AAX6SE51"/>
<organism evidence="8 9">
    <name type="scientific">Heterocephalus glaber</name>
    <name type="common">Naked mole rat</name>
    <dbReference type="NCBI Taxonomy" id="10181"/>
    <lineage>
        <taxon>Eukaryota</taxon>
        <taxon>Metazoa</taxon>
        <taxon>Chordata</taxon>
        <taxon>Craniata</taxon>
        <taxon>Vertebrata</taxon>
        <taxon>Euteleostomi</taxon>
        <taxon>Mammalia</taxon>
        <taxon>Eutheria</taxon>
        <taxon>Euarchontoglires</taxon>
        <taxon>Glires</taxon>
        <taxon>Rodentia</taxon>
        <taxon>Hystricomorpha</taxon>
        <taxon>Bathyergidae</taxon>
        <taxon>Heterocephalus</taxon>
    </lineage>
</organism>
<evidence type="ECO:0000256" key="6">
    <source>
        <dbReference type="SAM" id="MobiDB-lite"/>
    </source>
</evidence>
<protein>
    <recommendedName>
        <fullName evidence="2">Glycosylation-dependent cell adhesion molecule 1</fullName>
    </recommendedName>
</protein>
<keyword evidence="8" id="KW-1185">Reference proteome</keyword>
<gene>
    <name evidence="9" type="primary">LOC101700305</name>
</gene>
<evidence type="ECO:0000256" key="2">
    <source>
        <dbReference type="ARBA" id="ARBA00017339"/>
    </source>
</evidence>
<name>A0AAX6SE51_HETGA</name>
<evidence type="ECO:0000256" key="3">
    <source>
        <dbReference type="ARBA" id="ARBA00022553"/>
    </source>
</evidence>
<evidence type="ECO:0000256" key="1">
    <source>
        <dbReference type="ARBA" id="ARBA00006292"/>
    </source>
</evidence>
<evidence type="ECO:0000256" key="5">
    <source>
        <dbReference type="ARBA" id="ARBA00023180"/>
    </source>
</evidence>
<keyword evidence="5" id="KW-0325">Glycoprotein</keyword>
<reference evidence="9" key="1">
    <citation type="submission" date="2025-08" db="UniProtKB">
        <authorList>
            <consortium name="RefSeq"/>
        </authorList>
    </citation>
    <scope>IDENTIFICATION</scope>
</reference>
<feature type="region of interest" description="Disordered" evidence="6">
    <location>
        <begin position="51"/>
        <end position="138"/>
    </location>
</feature>
<feature type="chain" id="PRO_5044005377" description="Glycosylation-dependent cell adhesion molecule 1" evidence="7">
    <location>
        <begin position="19"/>
        <end position="171"/>
    </location>
</feature>
<dbReference type="InterPro" id="IPR007906">
    <property type="entry name" value="GLYCAM-1"/>
</dbReference>
<evidence type="ECO:0000313" key="8">
    <source>
        <dbReference type="Proteomes" id="UP000694906"/>
    </source>
</evidence>
<evidence type="ECO:0000256" key="7">
    <source>
        <dbReference type="SAM" id="SignalP"/>
    </source>
</evidence>